<keyword evidence="4 9" id="KW-0479">Metal-binding</keyword>
<dbReference type="AlphaFoldDB" id="A0A933SBZ0"/>
<dbReference type="PANTHER" id="PTHR11733:SF167">
    <property type="entry name" value="FI17812P1-RELATED"/>
    <property type="match status" value="1"/>
</dbReference>
<reference evidence="12" key="1">
    <citation type="submission" date="2020-07" db="EMBL/GenBank/DDBJ databases">
        <title>Huge and variable diversity of episymbiotic CPR bacteria and DPANN archaea in groundwater ecosystems.</title>
        <authorList>
            <person name="He C.Y."/>
            <person name="Keren R."/>
            <person name="Whittaker M."/>
            <person name="Farag I.F."/>
            <person name="Doudna J."/>
            <person name="Cate J.H.D."/>
            <person name="Banfield J.F."/>
        </authorList>
    </citation>
    <scope>NUCLEOTIDE SEQUENCE</scope>
    <source>
        <strain evidence="12">NC_groundwater_1813_Pr3_B-0.1um_71_17</strain>
    </source>
</reference>
<evidence type="ECO:0000256" key="8">
    <source>
        <dbReference type="ARBA" id="ARBA00023049"/>
    </source>
</evidence>
<evidence type="ECO:0000313" key="13">
    <source>
        <dbReference type="Proteomes" id="UP000696931"/>
    </source>
</evidence>
<comment type="cofactor">
    <cofactor evidence="1">
        <name>Zn(2+)</name>
        <dbReference type="ChEBI" id="CHEBI:29105"/>
    </cofactor>
</comment>
<evidence type="ECO:0000256" key="3">
    <source>
        <dbReference type="ARBA" id="ARBA00022670"/>
    </source>
</evidence>
<feature type="signal peptide" evidence="10">
    <location>
        <begin position="1"/>
        <end position="26"/>
    </location>
</feature>
<dbReference type="InterPro" id="IPR000718">
    <property type="entry name" value="Peptidase_M13"/>
</dbReference>
<keyword evidence="3" id="KW-0645">Protease</keyword>
<dbReference type="GO" id="GO:0020037">
    <property type="term" value="F:heme binding"/>
    <property type="evidence" value="ECO:0007669"/>
    <property type="project" value="InterPro"/>
</dbReference>
<dbReference type="PANTHER" id="PTHR11733">
    <property type="entry name" value="ZINC METALLOPROTEASE FAMILY M13 NEPRILYSIN-RELATED"/>
    <property type="match status" value="1"/>
</dbReference>
<dbReference type="PROSITE" id="PS51885">
    <property type="entry name" value="NEPRILYSIN"/>
    <property type="match status" value="1"/>
</dbReference>
<evidence type="ECO:0000256" key="2">
    <source>
        <dbReference type="ARBA" id="ARBA00007357"/>
    </source>
</evidence>
<keyword evidence="5" id="KW-0378">Hydrolase</keyword>
<name>A0A933SBZ0_UNCEI</name>
<keyword evidence="9" id="KW-0349">Heme</keyword>
<feature type="domain" description="Cytochrome c" evidence="11">
    <location>
        <begin position="27"/>
        <end position="156"/>
    </location>
</feature>
<keyword evidence="6" id="KW-0862">Zinc</keyword>
<dbReference type="Proteomes" id="UP000696931">
    <property type="component" value="Unassembled WGS sequence"/>
</dbReference>
<dbReference type="CDD" id="cd08662">
    <property type="entry name" value="M13"/>
    <property type="match status" value="1"/>
</dbReference>
<dbReference type="InterPro" id="IPR008753">
    <property type="entry name" value="Peptidase_M13_N"/>
</dbReference>
<dbReference type="GO" id="GO:0046872">
    <property type="term" value="F:metal ion binding"/>
    <property type="evidence" value="ECO:0007669"/>
    <property type="project" value="UniProtKB-KW"/>
</dbReference>
<comment type="caution">
    <text evidence="12">The sequence shown here is derived from an EMBL/GenBank/DDBJ whole genome shotgun (WGS) entry which is preliminary data.</text>
</comment>
<dbReference type="InterPro" id="IPR018497">
    <property type="entry name" value="Peptidase_M13_C"/>
</dbReference>
<dbReference type="InterPro" id="IPR042089">
    <property type="entry name" value="Peptidase_M13_dom_2"/>
</dbReference>
<dbReference type="PROSITE" id="PS51007">
    <property type="entry name" value="CYTC"/>
    <property type="match status" value="1"/>
</dbReference>
<dbReference type="InterPro" id="IPR024079">
    <property type="entry name" value="MetalloPept_cat_dom_sf"/>
</dbReference>
<dbReference type="Gene3D" id="3.40.390.10">
    <property type="entry name" value="Collagenase (Catalytic Domain)"/>
    <property type="match status" value="1"/>
</dbReference>
<feature type="chain" id="PRO_5037371859" evidence="10">
    <location>
        <begin position="27"/>
        <end position="683"/>
    </location>
</feature>
<dbReference type="InterPro" id="IPR009056">
    <property type="entry name" value="Cyt_c-like_dom"/>
</dbReference>
<dbReference type="GO" id="GO:0005886">
    <property type="term" value="C:plasma membrane"/>
    <property type="evidence" value="ECO:0007669"/>
    <property type="project" value="TreeGrafter"/>
</dbReference>
<evidence type="ECO:0000256" key="5">
    <source>
        <dbReference type="ARBA" id="ARBA00022801"/>
    </source>
</evidence>
<comment type="similarity">
    <text evidence="2">Belongs to the peptidase M13 family.</text>
</comment>
<dbReference type="EMBL" id="JACRIW010000024">
    <property type="protein sequence ID" value="MBI5168455.1"/>
    <property type="molecule type" value="Genomic_DNA"/>
</dbReference>
<evidence type="ECO:0000256" key="10">
    <source>
        <dbReference type="SAM" id="SignalP"/>
    </source>
</evidence>
<evidence type="ECO:0000313" key="12">
    <source>
        <dbReference type="EMBL" id="MBI5168455.1"/>
    </source>
</evidence>
<organism evidence="12 13">
    <name type="scientific">Eiseniibacteriota bacterium</name>
    <dbReference type="NCBI Taxonomy" id="2212470"/>
    <lineage>
        <taxon>Bacteria</taxon>
        <taxon>Candidatus Eiseniibacteriota</taxon>
    </lineage>
</organism>
<dbReference type="GO" id="GO:0004222">
    <property type="term" value="F:metalloendopeptidase activity"/>
    <property type="evidence" value="ECO:0007669"/>
    <property type="project" value="InterPro"/>
</dbReference>
<dbReference type="GO" id="GO:0009055">
    <property type="term" value="F:electron transfer activity"/>
    <property type="evidence" value="ECO:0007669"/>
    <property type="project" value="InterPro"/>
</dbReference>
<evidence type="ECO:0000256" key="1">
    <source>
        <dbReference type="ARBA" id="ARBA00001947"/>
    </source>
</evidence>
<evidence type="ECO:0000256" key="4">
    <source>
        <dbReference type="ARBA" id="ARBA00022723"/>
    </source>
</evidence>
<dbReference type="Pfam" id="PF01431">
    <property type="entry name" value="Peptidase_M13"/>
    <property type="match status" value="1"/>
</dbReference>
<keyword evidence="7 9" id="KW-0408">Iron</keyword>
<dbReference type="Pfam" id="PF05649">
    <property type="entry name" value="Peptidase_M13_N"/>
    <property type="match status" value="1"/>
</dbReference>
<gene>
    <name evidence="12" type="ORF">HZA61_03105</name>
</gene>
<evidence type="ECO:0000256" key="6">
    <source>
        <dbReference type="ARBA" id="ARBA00022833"/>
    </source>
</evidence>
<keyword evidence="8" id="KW-0482">Metalloprotease</keyword>
<evidence type="ECO:0000259" key="11">
    <source>
        <dbReference type="PROSITE" id="PS51007"/>
    </source>
</evidence>
<dbReference type="Gene3D" id="1.10.1380.10">
    <property type="entry name" value="Neutral endopeptidase , domain2"/>
    <property type="match status" value="1"/>
</dbReference>
<dbReference type="SUPFAM" id="SSF55486">
    <property type="entry name" value="Metalloproteases ('zincins'), catalytic domain"/>
    <property type="match status" value="1"/>
</dbReference>
<sequence>MKLSRILLPATAAAALALACVAPAFAKSAKPGARTFPRAYFDTTCSPCRDFDQFANGGWQRTAVIPAANPNWGAFAELAENNQVAILGILEGAAKDKSAKSGSPARMVGDYFASCMDSAAAEAAGLKPVQPLLGAIDGMKSMADLPAQVAWLHAHGVRGVMFSFGSGQDIKNSDRMIAQVGQGGLSLPDRDYYLKPDSASRALVAAYVDHVARTFVLAGADPAAAKTDAGRVLAIETALAKGCLTNVQRRDPKLQYHFLPFDSLRGMAPSFDWSAYLKGRGRASLDSLNIGHPGFLRTLEPLVAATPLADWQAYLRWKVLDDASPTLADAYVKENFAFASRMSGVKAMQPRWKRCQRAVDGDLGDQLGQLYVQKYFTPEARRRALTLVENLEAALADRLVTLEWMSEATKKAARVKLDAFAERIGYPDKWRSYDGVTVTRESWYANRLSANRAETARNFAKIGQPVDRGEWRMTPPTVNAFYSPTFNSINFPAGILQPPFYSPDWDDAVNYGAIGAVIGHEMTHGFDDSGRQFDAAGNLRDWWTPEDAAAYTARANQVEAQFAAYTVLDTMHVNGKLTLGENIADLGGVALAYAAFQKAIAGKPQPKIDGFTPEQRFFLGYAGVWRRINRPEALRTQVLTDPHSPSHWRVNGPLSNLDEFAKAFGCKEGDEMVRRQELRARIW</sequence>
<protein>
    <submittedName>
        <fullName evidence="12">M13 family metallopeptidase</fullName>
    </submittedName>
</protein>
<dbReference type="PRINTS" id="PR00786">
    <property type="entry name" value="NEPRILYSIN"/>
</dbReference>
<dbReference type="PROSITE" id="PS51257">
    <property type="entry name" value="PROKAR_LIPOPROTEIN"/>
    <property type="match status" value="1"/>
</dbReference>
<evidence type="ECO:0000256" key="7">
    <source>
        <dbReference type="ARBA" id="ARBA00023004"/>
    </source>
</evidence>
<keyword evidence="10" id="KW-0732">Signal</keyword>
<evidence type="ECO:0000256" key="9">
    <source>
        <dbReference type="PROSITE-ProRule" id="PRU00433"/>
    </source>
</evidence>
<accession>A0A933SBZ0</accession>
<dbReference type="GO" id="GO:0016485">
    <property type="term" value="P:protein processing"/>
    <property type="evidence" value="ECO:0007669"/>
    <property type="project" value="TreeGrafter"/>
</dbReference>
<proteinExistence type="inferred from homology"/>